<reference evidence="3 4" key="1">
    <citation type="submission" date="2024-01" db="EMBL/GenBank/DDBJ databases">
        <title>Hyphobacterium bacterium isolated from marine sediment.</title>
        <authorList>
            <person name="Zhao S."/>
        </authorList>
    </citation>
    <scope>NUCLEOTIDE SEQUENCE [LARGE SCALE GENOMIC DNA]</scope>
    <source>
        <strain evidence="3 4">Y60-23</strain>
    </source>
</reference>
<protein>
    <submittedName>
        <fullName evidence="3">Uncharacterized protein</fullName>
    </submittedName>
</protein>
<evidence type="ECO:0000256" key="2">
    <source>
        <dbReference type="SAM" id="SignalP"/>
    </source>
</evidence>
<proteinExistence type="predicted"/>
<feature type="region of interest" description="Disordered" evidence="1">
    <location>
        <begin position="102"/>
        <end position="122"/>
    </location>
</feature>
<keyword evidence="4" id="KW-1185">Reference proteome</keyword>
<evidence type="ECO:0000313" key="4">
    <source>
        <dbReference type="Proteomes" id="UP001310692"/>
    </source>
</evidence>
<dbReference type="Proteomes" id="UP001310692">
    <property type="component" value="Unassembled WGS sequence"/>
</dbReference>
<comment type="caution">
    <text evidence="3">The sequence shown here is derived from an EMBL/GenBank/DDBJ whole genome shotgun (WGS) entry which is preliminary data.</text>
</comment>
<feature type="compositionally biased region" description="Low complexity" evidence="1">
    <location>
        <begin position="38"/>
        <end position="50"/>
    </location>
</feature>
<evidence type="ECO:0000256" key="1">
    <source>
        <dbReference type="SAM" id="MobiDB-lite"/>
    </source>
</evidence>
<feature type="chain" id="PRO_5046001894" evidence="2">
    <location>
        <begin position="21"/>
        <end position="367"/>
    </location>
</feature>
<feature type="region of interest" description="Disordered" evidence="1">
    <location>
        <begin position="25"/>
        <end position="50"/>
    </location>
</feature>
<feature type="compositionally biased region" description="Basic and acidic residues" evidence="1">
    <location>
        <begin position="102"/>
        <end position="117"/>
    </location>
</feature>
<keyword evidence="2" id="KW-0732">Signal</keyword>
<accession>A0ABU7LUT1</accession>
<name>A0ABU7LUT1_9PROT</name>
<sequence>MKPYFAALLLSGLLAAPALAQDDSRLAGGPGGDRAEYSGSPVGPVTGSVPGPQVIEIWDGQQWRSYDYCRARGGCVSDTPPPDYVPRQQVSHRTDVRIPDHAPRRFADCPDGTRRETPAGGGDPICIVVHSGSGYRAAEYREPAPRPVARPIYHVEAPRYEERPRHVAPPRYVEPPRQVSPCSYREPRPDYRDCGGYRDVEYADTYRYTEHRSYNREWYGQDGRYWRVVDVYSHGADACPCARRGYGYSACDHRHESDYRYREEAYGYYQDGYYSDDLAWSYAGVRSPVYYGGGGGGGARVFGSLNFPSAGARARSFAGAGAGAGAGASATVNTSTRVNVNVGVRGGYGGRGGHGGHGGGGGNSGGY</sequence>
<evidence type="ECO:0000313" key="3">
    <source>
        <dbReference type="EMBL" id="MEE2565317.1"/>
    </source>
</evidence>
<dbReference type="EMBL" id="JAZDRO010000001">
    <property type="protein sequence ID" value="MEE2565317.1"/>
    <property type="molecule type" value="Genomic_DNA"/>
</dbReference>
<organism evidence="3 4">
    <name type="scientific">Hyphobacterium marinum</name>
    <dbReference type="NCBI Taxonomy" id="3116574"/>
    <lineage>
        <taxon>Bacteria</taxon>
        <taxon>Pseudomonadati</taxon>
        <taxon>Pseudomonadota</taxon>
        <taxon>Alphaproteobacteria</taxon>
        <taxon>Maricaulales</taxon>
        <taxon>Maricaulaceae</taxon>
        <taxon>Hyphobacterium</taxon>
    </lineage>
</organism>
<dbReference type="RefSeq" id="WP_330194855.1">
    <property type="nucleotide sequence ID" value="NZ_JAZDRO010000001.1"/>
</dbReference>
<feature type="signal peptide" evidence="2">
    <location>
        <begin position="1"/>
        <end position="20"/>
    </location>
</feature>
<gene>
    <name evidence="3" type="ORF">V0U35_01390</name>
</gene>